<comment type="caution">
    <text evidence="2">The sequence shown here is derived from an EMBL/GenBank/DDBJ whole genome shotgun (WGS) entry which is preliminary data.</text>
</comment>
<proteinExistence type="predicted"/>
<evidence type="ECO:0000313" key="2">
    <source>
        <dbReference type="EMBL" id="HEH34992.1"/>
    </source>
</evidence>
<feature type="domain" description="4Fe-4S ferredoxin-type" evidence="1">
    <location>
        <begin position="58"/>
        <end position="87"/>
    </location>
</feature>
<dbReference type="InterPro" id="IPR017896">
    <property type="entry name" value="4Fe4S_Fe-S-bd"/>
</dbReference>
<sequence>MKYLERGYAELDELPPFPSEERLKKKSVAYIECPQPIPCSPCYEACPANAIKMENINDPPVVDYEKCTGCLNCIRVCPGLAIFMLRLREDGKGEVTLQYEMLPRLKKGDKVELLNRKGEVVGIGVVNWVLPPERNDQTALVRVEMDARLIYEVRAVRKVKE</sequence>
<dbReference type="InterPro" id="IPR017900">
    <property type="entry name" value="4Fe4S_Fe_S_CS"/>
</dbReference>
<gene>
    <name evidence="2" type="ORF">ENP88_02315</name>
</gene>
<dbReference type="PROSITE" id="PS51379">
    <property type="entry name" value="4FE4S_FER_2"/>
    <property type="match status" value="1"/>
</dbReference>
<dbReference type="PROSITE" id="PS00198">
    <property type="entry name" value="4FE4S_FER_1"/>
    <property type="match status" value="1"/>
</dbReference>
<protein>
    <submittedName>
        <fullName evidence="2">4Fe-4S dicluster domain-containing protein</fullName>
    </submittedName>
</protein>
<dbReference type="EMBL" id="DSLA01000037">
    <property type="protein sequence ID" value="HEH34992.1"/>
    <property type="molecule type" value="Genomic_DNA"/>
</dbReference>
<name>A0A7J2TJ00_ARCFL</name>
<dbReference type="Gene3D" id="3.30.70.20">
    <property type="match status" value="1"/>
</dbReference>
<dbReference type="AlphaFoldDB" id="A0A7J2TJ00"/>
<dbReference type="GO" id="GO:0016491">
    <property type="term" value="F:oxidoreductase activity"/>
    <property type="evidence" value="ECO:0007669"/>
    <property type="project" value="UniProtKB-ARBA"/>
</dbReference>
<dbReference type="SUPFAM" id="SSF54862">
    <property type="entry name" value="4Fe-4S ferredoxins"/>
    <property type="match status" value="1"/>
</dbReference>
<organism evidence="2">
    <name type="scientific">Archaeoglobus fulgidus</name>
    <dbReference type="NCBI Taxonomy" id="2234"/>
    <lineage>
        <taxon>Archaea</taxon>
        <taxon>Methanobacteriati</taxon>
        <taxon>Methanobacteriota</taxon>
        <taxon>Archaeoglobi</taxon>
        <taxon>Archaeoglobales</taxon>
        <taxon>Archaeoglobaceae</taxon>
        <taxon>Archaeoglobus</taxon>
    </lineage>
</organism>
<dbReference type="PANTHER" id="PTHR43122:SF1">
    <property type="entry name" value="IRON-SULFUR-BINDING PROTEIN"/>
    <property type="match status" value="1"/>
</dbReference>
<accession>A0A7J2TJ00</accession>
<reference evidence="2" key="1">
    <citation type="journal article" date="2020" name="mSystems">
        <title>Genome- and Community-Level Interaction Insights into Carbon Utilization and Element Cycling Functions of Hydrothermarchaeota in Hydrothermal Sediment.</title>
        <authorList>
            <person name="Zhou Z."/>
            <person name="Liu Y."/>
            <person name="Xu W."/>
            <person name="Pan J."/>
            <person name="Luo Z.H."/>
            <person name="Li M."/>
        </authorList>
    </citation>
    <scope>NUCLEOTIDE SEQUENCE [LARGE SCALE GENOMIC DNA]</scope>
    <source>
        <strain evidence="2">SpSt-26</strain>
    </source>
</reference>
<evidence type="ECO:0000259" key="1">
    <source>
        <dbReference type="PROSITE" id="PS51379"/>
    </source>
</evidence>
<dbReference type="PANTHER" id="PTHR43122">
    <property type="entry name" value="FERREDOXIN SUBUNIT OF PYRUVATE:FLAVODOXIN OXIDOREDUCTASE-RELATED"/>
    <property type="match status" value="1"/>
</dbReference>
<dbReference type="PROSITE" id="PS50890">
    <property type="entry name" value="PUA"/>
    <property type="match status" value="1"/>
</dbReference>
<dbReference type="Pfam" id="PF12838">
    <property type="entry name" value="Fer4_7"/>
    <property type="match status" value="1"/>
</dbReference>